<feature type="transmembrane region" description="Helical" evidence="4">
    <location>
        <begin position="15"/>
        <end position="34"/>
    </location>
</feature>
<dbReference type="EMBL" id="NSJE01000004">
    <property type="protein sequence ID" value="PAT43538.1"/>
    <property type="molecule type" value="Genomic_DNA"/>
</dbReference>
<organism evidence="6 7">
    <name type="scientific">Vandammella animalimorsus</name>
    <dbReference type="NCBI Taxonomy" id="2029117"/>
    <lineage>
        <taxon>Bacteria</taxon>
        <taxon>Pseudomonadati</taxon>
        <taxon>Pseudomonadota</taxon>
        <taxon>Betaproteobacteria</taxon>
        <taxon>Burkholderiales</taxon>
        <taxon>Comamonadaceae</taxon>
        <taxon>Vandammella</taxon>
    </lineage>
</organism>
<keyword evidence="4" id="KW-0812">Transmembrane</keyword>
<dbReference type="GO" id="GO:0009279">
    <property type="term" value="C:cell outer membrane"/>
    <property type="evidence" value="ECO:0007669"/>
    <property type="project" value="TreeGrafter"/>
</dbReference>
<dbReference type="PANTHER" id="PTHR44858:SF1">
    <property type="entry name" value="UDP-N-ACETYLGLUCOSAMINE--PEPTIDE N-ACETYLGLUCOSAMINYLTRANSFERASE SPINDLY-RELATED"/>
    <property type="match status" value="1"/>
</dbReference>
<dbReference type="AlphaFoldDB" id="A0A2A2B0J3"/>
<feature type="transmembrane region" description="Helical" evidence="4">
    <location>
        <begin position="337"/>
        <end position="358"/>
    </location>
</feature>
<evidence type="ECO:0000256" key="2">
    <source>
        <dbReference type="ARBA" id="ARBA00022803"/>
    </source>
</evidence>
<keyword evidence="1" id="KW-0677">Repeat</keyword>
<name>A0A2A2B0J3_9BURK</name>
<feature type="repeat" description="TPR" evidence="3">
    <location>
        <begin position="608"/>
        <end position="641"/>
    </location>
</feature>
<evidence type="ECO:0000256" key="4">
    <source>
        <dbReference type="SAM" id="Phobius"/>
    </source>
</evidence>
<dbReference type="InterPro" id="IPR011990">
    <property type="entry name" value="TPR-like_helical_dom_sf"/>
</dbReference>
<dbReference type="SMART" id="SM00028">
    <property type="entry name" value="TPR"/>
    <property type="match status" value="5"/>
</dbReference>
<gene>
    <name evidence="6" type="ORF">CK621_03425</name>
</gene>
<dbReference type="RefSeq" id="WP_095551307.1">
    <property type="nucleotide sequence ID" value="NZ_NSJE01000004.1"/>
</dbReference>
<evidence type="ECO:0000256" key="3">
    <source>
        <dbReference type="PROSITE-ProRule" id="PRU00339"/>
    </source>
</evidence>
<feature type="transmembrane region" description="Helical" evidence="4">
    <location>
        <begin position="307"/>
        <end position="325"/>
    </location>
</feature>
<comment type="caution">
    <text evidence="6">The sequence shown here is derived from an EMBL/GenBank/DDBJ whole genome shotgun (WGS) entry which is preliminary data.</text>
</comment>
<feature type="transmembrane region" description="Helical" evidence="4">
    <location>
        <begin position="394"/>
        <end position="412"/>
    </location>
</feature>
<dbReference type="InterPro" id="IPR041656">
    <property type="entry name" value="TPR_5"/>
</dbReference>
<evidence type="ECO:0000313" key="6">
    <source>
        <dbReference type="EMBL" id="PAT43538.1"/>
    </source>
</evidence>
<dbReference type="SUPFAM" id="SSF48452">
    <property type="entry name" value="TPR-like"/>
    <property type="match status" value="1"/>
</dbReference>
<accession>A0A2A2B0J3</accession>
<feature type="transmembrane region" description="Helical" evidence="4">
    <location>
        <begin position="419"/>
        <end position="436"/>
    </location>
</feature>
<feature type="transmembrane region" description="Helical" evidence="4">
    <location>
        <begin position="201"/>
        <end position="223"/>
    </location>
</feature>
<dbReference type="Pfam" id="PF12688">
    <property type="entry name" value="TPR_5"/>
    <property type="match status" value="1"/>
</dbReference>
<dbReference type="Proteomes" id="UP000218439">
    <property type="component" value="Unassembled WGS sequence"/>
</dbReference>
<keyword evidence="4" id="KW-0472">Membrane</keyword>
<feature type="transmembrane region" description="Helical" evidence="4">
    <location>
        <begin position="365"/>
        <end position="388"/>
    </location>
</feature>
<evidence type="ECO:0000259" key="5">
    <source>
        <dbReference type="Pfam" id="PF12688"/>
    </source>
</evidence>
<feature type="transmembrane region" description="Helical" evidence="4">
    <location>
        <begin position="243"/>
        <end position="262"/>
    </location>
</feature>
<feature type="domain" description="Tetratrico peptide repeat group 5" evidence="5">
    <location>
        <begin position="504"/>
        <end position="595"/>
    </location>
</feature>
<reference evidence="6 7" key="1">
    <citation type="submission" date="2017-08" db="EMBL/GenBank/DDBJ databases">
        <title>WGS of Clinical strains of the CDC Group NO-1 linked to zoonotic infections in humans.</title>
        <authorList>
            <person name="Bernier A.-M."/>
            <person name="Bernard K."/>
        </authorList>
    </citation>
    <scope>NUCLEOTIDE SEQUENCE [LARGE SCALE GENOMIC DNA]</scope>
    <source>
        <strain evidence="6 7">NML120219</strain>
    </source>
</reference>
<feature type="transmembrane region" description="Helical" evidence="4">
    <location>
        <begin position="145"/>
        <end position="167"/>
    </location>
</feature>
<keyword evidence="2 3" id="KW-0802">TPR repeat</keyword>
<dbReference type="InterPro" id="IPR019734">
    <property type="entry name" value="TPR_rpt"/>
</dbReference>
<protein>
    <recommendedName>
        <fullName evidence="5">Tetratrico peptide repeat group 5 domain-containing protein</fullName>
    </recommendedName>
</protein>
<dbReference type="InterPro" id="IPR050498">
    <property type="entry name" value="Ycf3"/>
</dbReference>
<proteinExistence type="predicted"/>
<sequence length="701" mass="76348">MTNHNSIPTLPAKRLFTLGALFIALLTLGVYWHGLGNALVFDDERLRDGVIDGYGALWPWRQRLLSYGSFVWVQQWFGAEQWAVQRAVNVALHLAASLAVGMLTHALLTQWLRRYQHEWLARSEANALDAALEQRLSPQQLQARLGAALLIAVGWFALNPVAVYATAYLVQRSILMATLFTALACWAWVRGWQTQAAGRRWAWLALAAGMAALAFLSKEHAVLVPLLAVPLYVYVRRPAPARLLAVLALALLAMALLAAALWPRFSHLLGAASFDATSAAYVRSLDSLNPGAAAHAYGLSLLNQARLFFVYLGHWLLPYPGALSIDMRPVFPLHWLSGWHLAGALAFVLAGAASLWVLLKRPGSWGLLGLCTLCAMLLFGTELLTTWIQDPFVLYRSYLWAIFLPTGMALALLTLPRQLVLGAGAAALLVLAALSYERVDAFKTPYTVWNDAAEKVDLQAPPNAFGRWRPFMNRGSFHLEHGENAQAALTDFERAVALGEPLGSAQFSRGMALQMLGRHPEAVQAFHAAEQQGFKDAALYYQAASALRAMGVPQNALTAIAEGLKHRPDSVTKAHLLLLRAEILTQAGQHAAAAQDYQALLADAPDHGKYLVGLGMAYLAQGQYPQAKAQFEKALALREDASAYFARALLHMRTGNLPAARADADRAVALDTNNPLFVQLQQQLQGPAAPQAGPLRSSGTP</sequence>
<dbReference type="Pfam" id="PF13432">
    <property type="entry name" value="TPR_16"/>
    <property type="match status" value="1"/>
</dbReference>
<dbReference type="PROSITE" id="PS50005">
    <property type="entry name" value="TPR"/>
    <property type="match status" value="1"/>
</dbReference>
<evidence type="ECO:0000313" key="7">
    <source>
        <dbReference type="Proteomes" id="UP000218439"/>
    </source>
</evidence>
<dbReference type="Gene3D" id="1.25.40.10">
    <property type="entry name" value="Tetratricopeptide repeat domain"/>
    <property type="match status" value="2"/>
</dbReference>
<dbReference type="PANTHER" id="PTHR44858">
    <property type="entry name" value="TETRATRICOPEPTIDE REPEAT PROTEIN 6"/>
    <property type="match status" value="1"/>
</dbReference>
<keyword evidence="4" id="KW-1133">Transmembrane helix</keyword>
<dbReference type="GO" id="GO:0046813">
    <property type="term" value="P:receptor-mediated virion attachment to host cell"/>
    <property type="evidence" value="ECO:0007669"/>
    <property type="project" value="TreeGrafter"/>
</dbReference>
<feature type="transmembrane region" description="Helical" evidence="4">
    <location>
        <begin position="173"/>
        <end position="189"/>
    </location>
</feature>
<evidence type="ECO:0000256" key="1">
    <source>
        <dbReference type="ARBA" id="ARBA00022737"/>
    </source>
</evidence>